<reference evidence="9 10" key="1">
    <citation type="submission" date="2017-09" db="EMBL/GenBank/DDBJ databases">
        <authorList>
            <person name="Ehlers B."/>
            <person name="Leendertz F.H."/>
        </authorList>
    </citation>
    <scope>NUCLEOTIDE SEQUENCE [LARGE SCALE GENOMIC DNA]</scope>
    <source>
        <strain evidence="9 10">CGMCC 4.7095</strain>
    </source>
</reference>
<sequence>MHTQPSRPPAPRAAKAAARHQAPPAAEPHPAVERRAAAERHPAVERPPAAERHRNRLLRYVNRLTGGDPHGAEDIVQETMLRAWLASDEFADDESRSRQDDDRLAAWLYVVARNLAVDARRRDRSVPAGITPTGLLQRAADTPDMAEAVVNRIALTGALARLGPRHRDALVHVHLCDRSRDETARLLGIPQGTVKSRVHYALSTLRREFPAG</sequence>
<dbReference type="InterPro" id="IPR014284">
    <property type="entry name" value="RNA_pol_sigma-70_dom"/>
</dbReference>
<dbReference type="GO" id="GO:0016987">
    <property type="term" value="F:sigma factor activity"/>
    <property type="evidence" value="ECO:0007669"/>
    <property type="project" value="UniProtKB-KW"/>
</dbReference>
<dbReference type="GO" id="GO:0003677">
    <property type="term" value="F:DNA binding"/>
    <property type="evidence" value="ECO:0007669"/>
    <property type="project" value="UniProtKB-KW"/>
</dbReference>
<dbReference type="Proteomes" id="UP000219072">
    <property type="component" value="Unassembled WGS sequence"/>
</dbReference>
<dbReference type="PANTHER" id="PTHR43133:SF52">
    <property type="entry name" value="ECF RNA POLYMERASE SIGMA FACTOR SIGL"/>
    <property type="match status" value="1"/>
</dbReference>
<dbReference type="InterPro" id="IPR013325">
    <property type="entry name" value="RNA_pol_sigma_r2"/>
</dbReference>
<evidence type="ECO:0000256" key="4">
    <source>
        <dbReference type="ARBA" id="ARBA00023125"/>
    </source>
</evidence>
<evidence type="ECO:0000313" key="9">
    <source>
        <dbReference type="EMBL" id="SOD64043.1"/>
    </source>
</evidence>
<dbReference type="InterPro" id="IPR007627">
    <property type="entry name" value="RNA_pol_sigma70_r2"/>
</dbReference>
<gene>
    <name evidence="9" type="ORF">SAMN06297387_11422</name>
</gene>
<feature type="region of interest" description="Disordered" evidence="6">
    <location>
        <begin position="1"/>
        <end position="51"/>
    </location>
</feature>
<evidence type="ECO:0000259" key="8">
    <source>
        <dbReference type="Pfam" id="PF04545"/>
    </source>
</evidence>
<dbReference type="Gene3D" id="1.10.1740.10">
    <property type="match status" value="1"/>
</dbReference>
<keyword evidence="5" id="KW-0804">Transcription</keyword>
<dbReference type="InterPro" id="IPR036388">
    <property type="entry name" value="WH-like_DNA-bd_sf"/>
</dbReference>
<protein>
    <submittedName>
        <fullName evidence="9">RNA polymerase sigma-70 factor, ECF subfamily</fullName>
    </submittedName>
</protein>
<evidence type="ECO:0000256" key="1">
    <source>
        <dbReference type="ARBA" id="ARBA00010641"/>
    </source>
</evidence>
<dbReference type="PANTHER" id="PTHR43133">
    <property type="entry name" value="RNA POLYMERASE ECF-TYPE SIGMA FACTO"/>
    <property type="match status" value="1"/>
</dbReference>
<evidence type="ECO:0000256" key="5">
    <source>
        <dbReference type="ARBA" id="ARBA00023163"/>
    </source>
</evidence>
<feature type="compositionally biased region" description="Low complexity" evidence="6">
    <location>
        <begin position="12"/>
        <end position="24"/>
    </location>
</feature>
<evidence type="ECO:0000256" key="2">
    <source>
        <dbReference type="ARBA" id="ARBA00023015"/>
    </source>
</evidence>
<name>A0A286DZJ9_9ACTN</name>
<dbReference type="OrthoDB" id="9811152at2"/>
<dbReference type="SUPFAM" id="SSF88946">
    <property type="entry name" value="Sigma2 domain of RNA polymerase sigma factors"/>
    <property type="match status" value="1"/>
</dbReference>
<proteinExistence type="inferred from homology"/>
<evidence type="ECO:0000313" key="10">
    <source>
        <dbReference type="Proteomes" id="UP000219072"/>
    </source>
</evidence>
<keyword evidence="4" id="KW-0238">DNA-binding</keyword>
<dbReference type="Gene3D" id="1.10.10.10">
    <property type="entry name" value="Winged helix-like DNA-binding domain superfamily/Winged helix DNA-binding domain"/>
    <property type="match status" value="1"/>
</dbReference>
<evidence type="ECO:0000259" key="7">
    <source>
        <dbReference type="Pfam" id="PF04542"/>
    </source>
</evidence>
<dbReference type="Pfam" id="PF04542">
    <property type="entry name" value="Sigma70_r2"/>
    <property type="match status" value="1"/>
</dbReference>
<dbReference type="NCBIfam" id="TIGR02937">
    <property type="entry name" value="sigma70-ECF"/>
    <property type="match status" value="1"/>
</dbReference>
<keyword evidence="2" id="KW-0805">Transcription regulation</keyword>
<dbReference type="GO" id="GO:0006352">
    <property type="term" value="P:DNA-templated transcription initiation"/>
    <property type="evidence" value="ECO:0007669"/>
    <property type="project" value="InterPro"/>
</dbReference>
<accession>A0A286DZJ9</accession>
<organism evidence="9 10">
    <name type="scientific">Streptomyces zhaozhouensis</name>
    <dbReference type="NCBI Taxonomy" id="1300267"/>
    <lineage>
        <taxon>Bacteria</taxon>
        <taxon>Bacillati</taxon>
        <taxon>Actinomycetota</taxon>
        <taxon>Actinomycetes</taxon>
        <taxon>Kitasatosporales</taxon>
        <taxon>Streptomycetaceae</taxon>
        <taxon>Streptomyces</taxon>
    </lineage>
</organism>
<dbReference type="CDD" id="cd06171">
    <property type="entry name" value="Sigma70_r4"/>
    <property type="match status" value="1"/>
</dbReference>
<dbReference type="Pfam" id="PF04545">
    <property type="entry name" value="Sigma70_r4"/>
    <property type="match status" value="1"/>
</dbReference>
<dbReference type="InterPro" id="IPR007630">
    <property type="entry name" value="RNA_pol_sigma70_r4"/>
</dbReference>
<dbReference type="InterPro" id="IPR013324">
    <property type="entry name" value="RNA_pol_sigma_r3/r4-like"/>
</dbReference>
<keyword evidence="10" id="KW-1185">Reference proteome</keyword>
<feature type="domain" description="RNA polymerase sigma-70 region 4" evidence="8">
    <location>
        <begin position="158"/>
        <end position="206"/>
    </location>
</feature>
<dbReference type="RefSeq" id="WP_097232498.1">
    <property type="nucleotide sequence ID" value="NZ_OCNE01000014.1"/>
</dbReference>
<feature type="compositionally biased region" description="Basic and acidic residues" evidence="6">
    <location>
        <begin position="30"/>
        <end position="51"/>
    </location>
</feature>
<dbReference type="InterPro" id="IPR039425">
    <property type="entry name" value="RNA_pol_sigma-70-like"/>
</dbReference>
<feature type="domain" description="RNA polymerase sigma-70 region 2" evidence="7">
    <location>
        <begin position="51"/>
        <end position="124"/>
    </location>
</feature>
<evidence type="ECO:0000256" key="3">
    <source>
        <dbReference type="ARBA" id="ARBA00023082"/>
    </source>
</evidence>
<comment type="similarity">
    <text evidence="1">Belongs to the sigma-70 factor family. ECF subfamily.</text>
</comment>
<feature type="compositionally biased region" description="Pro residues" evidence="6">
    <location>
        <begin position="1"/>
        <end position="11"/>
    </location>
</feature>
<dbReference type="EMBL" id="OCNE01000014">
    <property type="protein sequence ID" value="SOD64043.1"/>
    <property type="molecule type" value="Genomic_DNA"/>
</dbReference>
<dbReference type="SUPFAM" id="SSF88659">
    <property type="entry name" value="Sigma3 and sigma4 domains of RNA polymerase sigma factors"/>
    <property type="match status" value="1"/>
</dbReference>
<evidence type="ECO:0000256" key="6">
    <source>
        <dbReference type="SAM" id="MobiDB-lite"/>
    </source>
</evidence>
<keyword evidence="3" id="KW-0731">Sigma factor</keyword>
<dbReference type="AlphaFoldDB" id="A0A286DZJ9"/>